<comment type="caution">
    <text evidence="3">The sequence shown here is derived from an EMBL/GenBank/DDBJ whole genome shotgun (WGS) entry which is preliminary data.</text>
</comment>
<reference evidence="3 4" key="1">
    <citation type="submission" date="2018-05" db="EMBL/GenBank/DDBJ databases">
        <title>Genetic diversity of glacier-inhabiting Cryobacterium bacteria in China and description of Cryobacterium mengkeensis sp. nov. and Arthrobacter glacialis sp. nov.</title>
        <authorList>
            <person name="Liu Q."/>
            <person name="Xin Y.-H."/>
        </authorList>
    </citation>
    <scope>NUCLEOTIDE SEQUENCE [LARGE SCALE GENOMIC DNA]</scope>
    <source>
        <strain evidence="3 4">SK-1</strain>
    </source>
</reference>
<dbReference type="Proteomes" id="UP000246722">
    <property type="component" value="Unassembled WGS sequence"/>
</dbReference>
<evidence type="ECO:0000256" key="1">
    <source>
        <dbReference type="ARBA" id="ARBA00004196"/>
    </source>
</evidence>
<proteinExistence type="predicted"/>
<evidence type="ECO:0000313" key="4">
    <source>
        <dbReference type="Proteomes" id="UP000246722"/>
    </source>
</evidence>
<dbReference type="GO" id="GO:0030313">
    <property type="term" value="C:cell envelope"/>
    <property type="evidence" value="ECO:0007669"/>
    <property type="project" value="UniProtKB-SubCell"/>
</dbReference>
<keyword evidence="4" id="KW-1185">Reference proteome</keyword>
<organism evidence="3 4">
    <name type="scientific">Cryobacterium arcticum</name>
    <dbReference type="NCBI Taxonomy" id="670052"/>
    <lineage>
        <taxon>Bacteria</taxon>
        <taxon>Bacillati</taxon>
        <taxon>Actinomycetota</taxon>
        <taxon>Actinomycetes</taxon>
        <taxon>Micrococcales</taxon>
        <taxon>Microbacteriaceae</taxon>
        <taxon>Cryobacterium</taxon>
    </lineage>
</organism>
<dbReference type="EMBL" id="QHLY01000005">
    <property type="protein sequence ID" value="PXA71924.1"/>
    <property type="molecule type" value="Genomic_DNA"/>
</dbReference>
<dbReference type="GO" id="GO:0016829">
    <property type="term" value="F:lyase activity"/>
    <property type="evidence" value="ECO:0007669"/>
    <property type="project" value="InterPro"/>
</dbReference>
<comment type="subcellular location">
    <subcellularLocation>
        <location evidence="1">Cell envelope</location>
    </subcellularLocation>
</comment>
<dbReference type="RefSeq" id="WP_110125447.1">
    <property type="nucleotide sequence ID" value="NZ_QHLY01000005.1"/>
</dbReference>
<dbReference type="OrthoDB" id="9793856at2"/>
<accession>A0A317ZXA1</accession>
<evidence type="ECO:0000259" key="2">
    <source>
        <dbReference type="Pfam" id="PF07940"/>
    </source>
</evidence>
<name>A0A317ZXA1_9MICO</name>
<feature type="domain" description="Heparinase II/III-like C-terminal" evidence="2">
    <location>
        <begin position="447"/>
        <end position="622"/>
    </location>
</feature>
<evidence type="ECO:0000313" key="3">
    <source>
        <dbReference type="EMBL" id="PXA71924.1"/>
    </source>
</evidence>
<dbReference type="InterPro" id="IPR008929">
    <property type="entry name" value="Chondroitin_lyas"/>
</dbReference>
<protein>
    <recommendedName>
        <fullName evidence="2">Heparinase II/III-like C-terminal domain-containing protein</fullName>
    </recommendedName>
</protein>
<dbReference type="Gene3D" id="1.50.10.100">
    <property type="entry name" value="Chondroitin AC/alginate lyase"/>
    <property type="match status" value="1"/>
</dbReference>
<dbReference type="Gene3D" id="2.70.98.70">
    <property type="match status" value="1"/>
</dbReference>
<dbReference type="AlphaFoldDB" id="A0A317ZXA1"/>
<sequence length="673" mass="71905">MKENAVPDRGQAIFRGELTAAFETQAALGAGDLAHALPGLLAHAEASLPVPPAGNRDVWTLGAGSLDAVTLGGLLGRAAQDLPAAWPTPLASSAARVHRDGNRDVWESAAFARQHRLSRAAVAAAVTLDESWIDQVADGIVLLCEQSSWCWPAHDDSLSAHGAILATVTDPYLDLGAGEVVGQLAWIDQLLGAQLDDRYPGLRARMRHEARTRVLDPFVNRRDWHWLGLDANVHNWSPWIQGNVLVAALRFLDAPTEQAERARVIALVIEGIDRYATALPDDGAIDEGYSYWWNGACRALEALDILAHATGGRLDAAAAIPSLRHTVAFPHRMHLGGAWYVNHADGQAKPTADQPWHSLFRAGRRVGDRAAEAHAASYRTAGRAVASESEGLGRLLRGLTDPAWLAAVDIVGDESGQPLPRDVWLGSVEVLIARESAGSSAGLTLAAKGGNNDENHNHNDVGSFLVASDGVPVLVDAGRPTYTLATFGPDRYSIWAMQSSWHNVPEVRGVPQAVGRRYAAADALAAVADDRSSLALDITAAYPAPGLVSWHRTVQLDRTRRVVTITDAWNLEPWPPGSGPDTAEPASTVRLLLAGDVTLGDGTAVITPLDGAPALRVRWPAGIPAILTMRPLDDPMLSDVWGQSLTRLDLDVTGRDTITVTVANDQPTKEDAR</sequence>
<gene>
    <name evidence="3" type="ORF">CTB96_03150</name>
</gene>
<dbReference type="Pfam" id="PF07940">
    <property type="entry name" value="Hepar_II_III_C"/>
    <property type="match status" value="1"/>
</dbReference>
<dbReference type="InterPro" id="IPR012480">
    <property type="entry name" value="Hepar_II_III_C"/>
</dbReference>